<evidence type="ECO:0000313" key="1">
    <source>
        <dbReference type="EMBL" id="OZG49392.1"/>
    </source>
</evidence>
<dbReference type="SUPFAM" id="SSF52540">
    <property type="entry name" value="P-loop containing nucleoside triphosphate hydrolases"/>
    <property type="match status" value="1"/>
</dbReference>
<comment type="caution">
    <text evidence="1">The sequence shown here is derived from an EMBL/GenBank/DDBJ whole genome shotgun (WGS) entry which is preliminary data.</text>
</comment>
<dbReference type="Proteomes" id="UP000216725">
    <property type="component" value="Unassembled WGS sequence"/>
</dbReference>
<dbReference type="EMBL" id="MWWR01000019">
    <property type="protein sequence ID" value="OZG49392.1"/>
    <property type="molecule type" value="Genomic_DNA"/>
</dbReference>
<gene>
    <name evidence="1" type="ORF">PSRA_1641</name>
</gene>
<proteinExistence type="predicted"/>
<reference evidence="1 2" key="1">
    <citation type="journal article" date="2017" name="BMC Genomics">
        <title>Comparative genomic and phylogenomic analyses of the Bifidobacteriaceae family.</title>
        <authorList>
            <person name="Lugli G.A."/>
            <person name="Milani C."/>
            <person name="Turroni F."/>
            <person name="Duranti S."/>
            <person name="Mancabelli L."/>
            <person name="Mangifesta M."/>
            <person name="Ferrario C."/>
            <person name="Modesto M."/>
            <person name="Mattarelli P."/>
            <person name="Jiri K."/>
            <person name="van Sinderen D."/>
            <person name="Ventura M."/>
        </authorList>
    </citation>
    <scope>NUCLEOTIDE SEQUENCE [LARGE SCALE GENOMIC DNA]</scope>
    <source>
        <strain evidence="1 2">DSM 24742</strain>
    </source>
</reference>
<sequence>MRKQYVCPFCFEQHDMNDVEFACEQRFACTPEQDNEYSRWAGVKAQLRPHHFRAKAVKGPLAKWWSMPDSAVCDKCNHTSHTRVCPSCHNELPRTIDTDEQIIVALVGTRGSGKSTYIGVLIHEMIKHMFLPFGGTFQLYGDEDQRQYRDRFERSLYIDHTPIPQTQRHVTTGSGRGKDDRPILGMLKMQSGGMMKKMKIQTLVFFDSAGEDWVDQTALNVVANYLEHAAGIIFLIDPLANANVLGRIGDMSKVAGSIGANDTDNDSLQAEVLVRAANCIRVGKGLKENQKIDIPVAVAFSKLDALEENNMLPRGSQITKPSPHVQFRHFDDNDRLAVDGEMRGLLSSWGEADFLAVLDQNFSHTSCFAFSALGRQPENGMIQPPAPRRIEDAMLWILHERGIL</sequence>
<evidence type="ECO:0000313" key="2">
    <source>
        <dbReference type="Proteomes" id="UP000216725"/>
    </source>
</evidence>
<name>A0A261ERB4_9BIFI</name>
<organism evidence="1 2">
    <name type="scientific">Pseudoscardovia radai</name>
    <dbReference type="NCBI Taxonomy" id="987066"/>
    <lineage>
        <taxon>Bacteria</taxon>
        <taxon>Bacillati</taxon>
        <taxon>Actinomycetota</taxon>
        <taxon>Actinomycetes</taxon>
        <taxon>Bifidobacteriales</taxon>
        <taxon>Bifidobacteriaceae</taxon>
        <taxon>Pseudoscardovia</taxon>
    </lineage>
</organism>
<dbReference type="InterPro" id="IPR027417">
    <property type="entry name" value="P-loop_NTPase"/>
</dbReference>
<accession>A0A261ERB4</accession>
<dbReference type="AlphaFoldDB" id="A0A261ERB4"/>
<protein>
    <submittedName>
        <fullName evidence="1">Uncharacterized protein</fullName>
    </submittedName>
</protein>
<keyword evidence="2" id="KW-1185">Reference proteome</keyword>
<dbReference type="Gene3D" id="3.40.50.300">
    <property type="entry name" value="P-loop containing nucleotide triphosphate hydrolases"/>
    <property type="match status" value="1"/>
</dbReference>